<evidence type="ECO:0000259" key="2">
    <source>
        <dbReference type="SMART" id="SM00198"/>
    </source>
</evidence>
<reference evidence="3" key="1">
    <citation type="submission" date="2020-12" db="EMBL/GenBank/DDBJ databases">
        <title>Metabolic potential, ecology and presence of endohyphal bacteria is reflected in genomic diversity of Mucoromycotina.</title>
        <authorList>
            <person name="Muszewska A."/>
            <person name="Okrasinska A."/>
            <person name="Steczkiewicz K."/>
            <person name="Drgas O."/>
            <person name="Orlowska M."/>
            <person name="Perlinska-Lenart U."/>
            <person name="Aleksandrzak-Piekarczyk T."/>
            <person name="Szatraj K."/>
            <person name="Zielenkiewicz U."/>
            <person name="Pilsyk S."/>
            <person name="Malc E."/>
            <person name="Mieczkowski P."/>
            <person name="Kruszewska J.S."/>
            <person name="Biernat P."/>
            <person name="Pawlowska J."/>
        </authorList>
    </citation>
    <scope>NUCLEOTIDE SEQUENCE</scope>
    <source>
        <strain evidence="3">WA0000017839</strain>
    </source>
</reference>
<dbReference type="InterPro" id="IPR001283">
    <property type="entry name" value="CRISP-related"/>
</dbReference>
<feature type="signal peptide" evidence="1">
    <location>
        <begin position="1"/>
        <end position="26"/>
    </location>
</feature>
<dbReference type="Proteomes" id="UP000603453">
    <property type="component" value="Unassembled WGS sequence"/>
</dbReference>
<organism evidence="3 4">
    <name type="scientific">Mucor saturninus</name>
    <dbReference type="NCBI Taxonomy" id="64648"/>
    <lineage>
        <taxon>Eukaryota</taxon>
        <taxon>Fungi</taxon>
        <taxon>Fungi incertae sedis</taxon>
        <taxon>Mucoromycota</taxon>
        <taxon>Mucoromycotina</taxon>
        <taxon>Mucoromycetes</taxon>
        <taxon>Mucorales</taxon>
        <taxon>Mucorineae</taxon>
        <taxon>Mucoraceae</taxon>
        <taxon>Mucor</taxon>
    </lineage>
</organism>
<dbReference type="PANTHER" id="PTHR10334">
    <property type="entry name" value="CYSTEINE-RICH SECRETORY PROTEIN-RELATED"/>
    <property type="match status" value="1"/>
</dbReference>
<dbReference type="PROSITE" id="PS01009">
    <property type="entry name" value="CRISP_1"/>
    <property type="match status" value="1"/>
</dbReference>
<feature type="chain" id="PRO_5033994507" description="SCP domain-containing protein" evidence="1">
    <location>
        <begin position="27"/>
        <end position="166"/>
    </location>
</feature>
<dbReference type="SMART" id="SM00198">
    <property type="entry name" value="SCP"/>
    <property type="match status" value="1"/>
</dbReference>
<dbReference type="PRINTS" id="PR00837">
    <property type="entry name" value="V5TPXLIKE"/>
</dbReference>
<dbReference type="OrthoDB" id="337038at2759"/>
<dbReference type="InterPro" id="IPR035940">
    <property type="entry name" value="CAP_sf"/>
</dbReference>
<name>A0A8H7UW64_9FUNG</name>
<dbReference type="Gene3D" id="3.40.33.10">
    <property type="entry name" value="CAP"/>
    <property type="match status" value="1"/>
</dbReference>
<protein>
    <recommendedName>
        <fullName evidence="2">SCP domain-containing protein</fullName>
    </recommendedName>
</protein>
<evidence type="ECO:0000256" key="1">
    <source>
        <dbReference type="SAM" id="SignalP"/>
    </source>
</evidence>
<keyword evidence="4" id="KW-1185">Reference proteome</keyword>
<dbReference type="SUPFAM" id="SSF55797">
    <property type="entry name" value="PR-1-like"/>
    <property type="match status" value="1"/>
</dbReference>
<evidence type="ECO:0000313" key="4">
    <source>
        <dbReference type="Proteomes" id="UP000603453"/>
    </source>
</evidence>
<gene>
    <name evidence="3" type="ORF">INT47_002972</name>
</gene>
<dbReference type="InterPro" id="IPR014044">
    <property type="entry name" value="CAP_dom"/>
</dbReference>
<sequence length="166" mass="18403">MSISSAIIKLFATIAIVSSVVSGAPADNLQAQALTSHNNYRAIHHVAGLRWSQVLADHATSVSQSCIFQHNVAQGTGQNLAQGHQSMEDAVKAWYDEAEFYDYNASGPMYSNREVRHFTQVVWKDTTEIGCGVTYCENLNQQHFYVCDYSSPGNYKDSYAANVFRP</sequence>
<feature type="domain" description="SCP" evidence="2">
    <location>
        <begin position="28"/>
        <end position="157"/>
    </location>
</feature>
<accession>A0A8H7UW64</accession>
<keyword evidence="1" id="KW-0732">Signal</keyword>
<dbReference type="Pfam" id="PF00188">
    <property type="entry name" value="CAP"/>
    <property type="match status" value="1"/>
</dbReference>
<dbReference type="AlphaFoldDB" id="A0A8H7UW64"/>
<evidence type="ECO:0000313" key="3">
    <source>
        <dbReference type="EMBL" id="KAG2197945.1"/>
    </source>
</evidence>
<comment type="caution">
    <text evidence="3">The sequence shown here is derived from an EMBL/GenBank/DDBJ whole genome shotgun (WGS) entry which is preliminary data.</text>
</comment>
<dbReference type="InterPro" id="IPR018244">
    <property type="entry name" value="Allrgn_V5/Tpx1_CS"/>
</dbReference>
<dbReference type="GO" id="GO:0005576">
    <property type="term" value="C:extracellular region"/>
    <property type="evidence" value="ECO:0007669"/>
    <property type="project" value="InterPro"/>
</dbReference>
<proteinExistence type="predicted"/>
<dbReference type="EMBL" id="JAEPRD010000119">
    <property type="protein sequence ID" value="KAG2197945.1"/>
    <property type="molecule type" value="Genomic_DNA"/>
</dbReference>